<comment type="caution">
    <text evidence="1">The sequence shown here is derived from an EMBL/GenBank/DDBJ whole genome shotgun (WGS) entry which is preliminary data.</text>
</comment>
<name>A0AAW8HF64_9ENTR</name>
<dbReference type="EMBL" id="JAVDKS010000021">
    <property type="protein sequence ID" value="MDQ2259516.1"/>
    <property type="molecule type" value="Genomic_DNA"/>
</dbReference>
<evidence type="ECO:0000313" key="2">
    <source>
        <dbReference type="Proteomes" id="UP001225042"/>
    </source>
</evidence>
<keyword evidence="2" id="KW-1185">Reference proteome</keyword>
<accession>A0AAW8HF64</accession>
<sequence length="129" mass="14505">MTDFGTTIQVFLLKTDTSPEPLPFICSPSGWVGTSPVVLPVVEETVHKFFASKGVSCADTVAEDTLLVHLRRDFSTREIRAFVAQYYKLDKRFLLFICDSIQRSDMLINTIRKVYGAENISLPVVDSQN</sequence>
<dbReference type="Proteomes" id="UP001225042">
    <property type="component" value="Unassembled WGS sequence"/>
</dbReference>
<evidence type="ECO:0000313" key="1">
    <source>
        <dbReference type="EMBL" id="MDQ2259516.1"/>
    </source>
</evidence>
<dbReference type="RefSeq" id="WP_045336883.1">
    <property type="nucleotide sequence ID" value="NZ_JAVDKS010000021.1"/>
</dbReference>
<gene>
    <name evidence="1" type="ORF">RBJ67_25645</name>
</gene>
<organism evidence="1 2">
    <name type="scientific">Enterobacter soli</name>
    <dbReference type="NCBI Taxonomy" id="885040"/>
    <lineage>
        <taxon>Bacteria</taxon>
        <taxon>Pseudomonadati</taxon>
        <taxon>Pseudomonadota</taxon>
        <taxon>Gammaproteobacteria</taxon>
        <taxon>Enterobacterales</taxon>
        <taxon>Enterobacteriaceae</taxon>
        <taxon>Enterobacter</taxon>
    </lineage>
</organism>
<proteinExistence type="predicted"/>
<reference evidence="1 2" key="1">
    <citation type="submission" date="2023-08" db="EMBL/GenBank/DDBJ databases">
        <authorList>
            <person name="Dale J."/>
        </authorList>
    </citation>
    <scope>NUCLEOTIDE SEQUENCE [LARGE SCALE GENOMIC DNA]</scope>
    <source>
        <strain evidence="1 2">2023EL-00788</strain>
    </source>
</reference>
<protein>
    <submittedName>
        <fullName evidence="1">Uncharacterized protein</fullName>
    </submittedName>
</protein>
<dbReference type="AlphaFoldDB" id="A0AAW8HF64"/>